<dbReference type="AlphaFoldDB" id="A0A0L7KVP9"/>
<reference evidence="6 7" key="1">
    <citation type="journal article" date="2015" name="Genome Biol. Evol.">
        <title>The genome of winter moth (Operophtera brumata) provides a genomic perspective on sexual dimorphism and phenology.</title>
        <authorList>
            <person name="Derks M.F."/>
            <person name="Smit S."/>
            <person name="Salis L."/>
            <person name="Schijlen E."/>
            <person name="Bossers A."/>
            <person name="Mateman C."/>
            <person name="Pijl A.S."/>
            <person name="de Ridder D."/>
            <person name="Groenen M.A."/>
            <person name="Visser M.E."/>
            <person name="Megens H.J."/>
        </authorList>
    </citation>
    <scope>NUCLEOTIDE SEQUENCE [LARGE SCALE GENOMIC DNA]</scope>
    <source>
        <strain evidence="6">WM2013NL</strain>
        <tissue evidence="6">Head and thorax</tissue>
    </source>
</reference>
<evidence type="ECO:0000313" key="6">
    <source>
        <dbReference type="EMBL" id="KOB67109.1"/>
    </source>
</evidence>
<keyword evidence="7" id="KW-1185">Reference proteome</keyword>
<keyword evidence="1 3" id="KW-0378">Hydrolase</keyword>
<proteinExistence type="inferred from homology"/>
<evidence type="ECO:0000256" key="2">
    <source>
        <dbReference type="ARBA" id="ARBA00023295"/>
    </source>
</evidence>
<dbReference type="InterPro" id="IPR017853">
    <property type="entry name" value="GH"/>
</dbReference>
<gene>
    <name evidence="6" type="ORF">OBRU01_20271</name>
</gene>
<feature type="domain" description="GH18" evidence="5">
    <location>
        <begin position="68"/>
        <end position="470"/>
    </location>
</feature>
<dbReference type="GO" id="GO:0006032">
    <property type="term" value="P:chitin catabolic process"/>
    <property type="evidence" value="ECO:0007669"/>
    <property type="project" value="TreeGrafter"/>
</dbReference>
<evidence type="ECO:0000256" key="4">
    <source>
        <dbReference type="RuleBase" id="RU004453"/>
    </source>
</evidence>
<dbReference type="SMART" id="SM00636">
    <property type="entry name" value="Glyco_18"/>
    <property type="match status" value="1"/>
</dbReference>
<dbReference type="InterPro" id="IPR001579">
    <property type="entry name" value="Glyco_hydro_18_chit_AS"/>
</dbReference>
<dbReference type="InterPro" id="IPR050314">
    <property type="entry name" value="Glycosyl_Hydrlase_18"/>
</dbReference>
<dbReference type="SUPFAM" id="SSF51445">
    <property type="entry name" value="(Trans)glycosidases"/>
    <property type="match status" value="1"/>
</dbReference>
<comment type="caution">
    <text evidence="6">The sequence shown here is derived from an EMBL/GenBank/DDBJ whole genome shotgun (WGS) entry which is preliminary data.</text>
</comment>
<organism evidence="6 7">
    <name type="scientific">Operophtera brumata</name>
    <name type="common">Winter moth</name>
    <name type="synonym">Phalaena brumata</name>
    <dbReference type="NCBI Taxonomy" id="104452"/>
    <lineage>
        <taxon>Eukaryota</taxon>
        <taxon>Metazoa</taxon>
        <taxon>Ecdysozoa</taxon>
        <taxon>Arthropoda</taxon>
        <taxon>Hexapoda</taxon>
        <taxon>Insecta</taxon>
        <taxon>Pterygota</taxon>
        <taxon>Neoptera</taxon>
        <taxon>Endopterygota</taxon>
        <taxon>Lepidoptera</taxon>
        <taxon>Glossata</taxon>
        <taxon>Ditrysia</taxon>
        <taxon>Geometroidea</taxon>
        <taxon>Geometridae</taxon>
        <taxon>Larentiinae</taxon>
        <taxon>Operophtera</taxon>
    </lineage>
</organism>
<dbReference type="InterPro" id="IPR001223">
    <property type="entry name" value="Glyco_hydro18_cat"/>
</dbReference>
<dbReference type="PROSITE" id="PS51910">
    <property type="entry name" value="GH18_2"/>
    <property type="match status" value="1"/>
</dbReference>
<dbReference type="GO" id="GO:0008061">
    <property type="term" value="F:chitin binding"/>
    <property type="evidence" value="ECO:0007669"/>
    <property type="project" value="InterPro"/>
</dbReference>
<dbReference type="Gene3D" id="3.10.50.10">
    <property type="match status" value="1"/>
</dbReference>
<dbReference type="GO" id="GO:0005975">
    <property type="term" value="P:carbohydrate metabolic process"/>
    <property type="evidence" value="ECO:0007669"/>
    <property type="project" value="InterPro"/>
</dbReference>
<dbReference type="PANTHER" id="PTHR11177:SF390">
    <property type="entry name" value="CHITINASE 11"/>
    <property type="match status" value="1"/>
</dbReference>
<name>A0A0L7KVP9_OPEBR</name>
<sequence>MNLAYSKLEENQGYLDREITAVGQGASRREAISCKLWPWIAALATLMTVSILSVTQMKRDIIRPDLGQVISCYYNTPSGDGSAQLQPSGIGPRLCTHINVAFARIVNKSIHLEHSQYDALQQVVKLKQNNPMLKVLLSVGGAGENNGFSEMVINHASRKIFIKSIKKVLKDYSLDGIDLDWEFPVVHDQRELSARERQHFSQLLREIRLEYIREKRDYILSVALAAPQSIVDVAYDVDQINLYVDFANIMTYDFHYYTKFTPFTGFNSPLYARSSEELFLATLNINYTVHMYQSKGLDRNKIVVGIPTYGHSFNLVNPENPSVGSPASGIGALGAGGFVDYPTVCAYTAAHARGATLRWDEQARAPYLYCGAEQGTPVPINLQECRQGTPVPINLQECRQGTPVPINLQECRQGTPVPINLQECRQSTPVPINLQECRQGTPVPINLQNIQKDGSVDMSHAKLHHKQSDM</sequence>
<dbReference type="GO" id="GO:0004568">
    <property type="term" value="F:chitinase activity"/>
    <property type="evidence" value="ECO:0007669"/>
    <property type="project" value="UniProtKB-ARBA"/>
</dbReference>
<evidence type="ECO:0000256" key="1">
    <source>
        <dbReference type="ARBA" id="ARBA00022801"/>
    </source>
</evidence>
<dbReference type="InterPro" id="IPR011583">
    <property type="entry name" value="Chitinase_II/V-like_cat"/>
</dbReference>
<accession>A0A0L7KVP9</accession>
<evidence type="ECO:0000259" key="5">
    <source>
        <dbReference type="PROSITE" id="PS51910"/>
    </source>
</evidence>
<keyword evidence="2 3" id="KW-0326">Glycosidase</keyword>
<dbReference type="Gene3D" id="3.20.20.80">
    <property type="entry name" value="Glycosidases"/>
    <property type="match status" value="1"/>
</dbReference>
<evidence type="ECO:0000313" key="7">
    <source>
        <dbReference type="Proteomes" id="UP000037510"/>
    </source>
</evidence>
<dbReference type="InterPro" id="IPR029070">
    <property type="entry name" value="Chitinase_insertion_sf"/>
</dbReference>
<dbReference type="PANTHER" id="PTHR11177">
    <property type="entry name" value="CHITINASE"/>
    <property type="match status" value="1"/>
</dbReference>
<protein>
    <submittedName>
        <fullName evidence="6">Cht11</fullName>
    </submittedName>
</protein>
<dbReference type="EMBL" id="JTDY01005326">
    <property type="protein sequence ID" value="KOB67109.1"/>
    <property type="molecule type" value="Genomic_DNA"/>
</dbReference>
<comment type="similarity">
    <text evidence="4">Belongs to the glycosyl hydrolase 18 family.</text>
</comment>
<evidence type="ECO:0000256" key="3">
    <source>
        <dbReference type="RuleBase" id="RU000489"/>
    </source>
</evidence>
<dbReference type="STRING" id="104452.A0A0L7KVP9"/>
<dbReference type="GO" id="GO:0005576">
    <property type="term" value="C:extracellular region"/>
    <property type="evidence" value="ECO:0007669"/>
    <property type="project" value="TreeGrafter"/>
</dbReference>
<dbReference type="Pfam" id="PF00704">
    <property type="entry name" value="Glyco_hydro_18"/>
    <property type="match status" value="1"/>
</dbReference>
<dbReference type="Proteomes" id="UP000037510">
    <property type="component" value="Unassembled WGS sequence"/>
</dbReference>
<dbReference type="PROSITE" id="PS01095">
    <property type="entry name" value="GH18_1"/>
    <property type="match status" value="1"/>
</dbReference>
<dbReference type="SUPFAM" id="SSF54556">
    <property type="entry name" value="Chitinase insertion domain"/>
    <property type="match status" value="1"/>
</dbReference>